<protein>
    <submittedName>
        <fullName evidence="5">HTH-type transcriptional activator RhaR</fullName>
    </submittedName>
</protein>
<keyword evidence="1" id="KW-0805">Transcription regulation</keyword>
<evidence type="ECO:0000256" key="2">
    <source>
        <dbReference type="ARBA" id="ARBA00023125"/>
    </source>
</evidence>
<evidence type="ECO:0000259" key="4">
    <source>
        <dbReference type="PROSITE" id="PS01124"/>
    </source>
</evidence>
<dbReference type="PROSITE" id="PS00041">
    <property type="entry name" value="HTH_ARAC_FAMILY_1"/>
    <property type="match status" value="1"/>
</dbReference>
<dbReference type="PROSITE" id="PS01124">
    <property type="entry name" value="HTH_ARAC_FAMILY_2"/>
    <property type="match status" value="1"/>
</dbReference>
<dbReference type="Pfam" id="PF12833">
    <property type="entry name" value="HTH_18"/>
    <property type="match status" value="1"/>
</dbReference>
<dbReference type="InterPro" id="IPR041522">
    <property type="entry name" value="CdaR_GGDEF"/>
</dbReference>
<keyword evidence="3" id="KW-0804">Transcription</keyword>
<dbReference type="Pfam" id="PF17853">
    <property type="entry name" value="GGDEF_2"/>
    <property type="match status" value="1"/>
</dbReference>
<dbReference type="GO" id="GO:0003700">
    <property type="term" value="F:DNA-binding transcription factor activity"/>
    <property type="evidence" value="ECO:0007669"/>
    <property type="project" value="InterPro"/>
</dbReference>
<accession>A0A517DP48</accession>
<dbReference type="KEGG" id="sted:SPTER_04100"/>
<dbReference type="SMART" id="SM00342">
    <property type="entry name" value="HTH_ARAC"/>
    <property type="match status" value="1"/>
</dbReference>
<keyword evidence="6" id="KW-1185">Reference proteome</keyword>
<dbReference type="RefSeq" id="WP_144348832.1">
    <property type="nucleotide sequence ID" value="NZ_CP036259.1"/>
</dbReference>
<keyword evidence="2" id="KW-0238">DNA-binding</keyword>
<dbReference type="Proteomes" id="UP000320776">
    <property type="component" value="Chromosome"/>
</dbReference>
<dbReference type="GO" id="GO:0043565">
    <property type="term" value="F:sequence-specific DNA binding"/>
    <property type="evidence" value="ECO:0007669"/>
    <property type="project" value="InterPro"/>
</dbReference>
<evidence type="ECO:0000256" key="3">
    <source>
        <dbReference type="ARBA" id="ARBA00023163"/>
    </source>
</evidence>
<dbReference type="PRINTS" id="PR00032">
    <property type="entry name" value="HTHARAC"/>
</dbReference>
<organism evidence="5 6">
    <name type="scientific">Sporomusa termitida</name>
    <dbReference type="NCBI Taxonomy" id="2377"/>
    <lineage>
        <taxon>Bacteria</taxon>
        <taxon>Bacillati</taxon>
        <taxon>Bacillota</taxon>
        <taxon>Negativicutes</taxon>
        <taxon>Selenomonadales</taxon>
        <taxon>Sporomusaceae</taxon>
        <taxon>Sporomusa</taxon>
    </lineage>
</organism>
<dbReference type="InterPro" id="IPR018062">
    <property type="entry name" value="HTH_AraC-typ_CS"/>
</dbReference>
<evidence type="ECO:0000313" key="6">
    <source>
        <dbReference type="Proteomes" id="UP000320776"/>
    </source>
</evidence>
<evidence type="ECO:0000256" key="1">
    <source>
        <dbReference type="ARBA" id="ARBA00023015"/>
    </source>
</evidence>
<reference evidence="5 6" key="1">
    <citation type="submission" date="2019-02" db="EMBL/GenBank/DDBJ databases">
        <title>Closed genome of Sporomusa termitida DSM 4440.</title>
        <authorList>
            <person name="Poehlein A."/>
            <person name="Daniel R."/>
        </authorList>
    </citation>
    <scope>NUCLEOTIDE SEQUENCE [LARGE SCALE GENOMIC DNA]</scope>
    <source>
        <strain evidence="5 6">DSM 4440</strain>
    </source>
</reference>
<sequence>MMDTDLWGLNKTFLANKHRQLIKEAVRREFAFEAIFGNAETDMAEFLSVFNIQLLPTVAIVIQADNAGTACFDHTIIQRQQKDIYSRVLAMLQQDVEGIVTVVGQDNIFAITVGERDIALLLPVDIKRSQAEAGIAAKRYGRHIKAHLSKKMNYSISLGIGQGYEFKNIRQSYFEACAALKYKFYQGDGTVIHYSEVSWGDRASQQIFIDYETKLLSIVRKGEWQHAAVVVAHMLDTIGNTMRVHPDVLKVRVLELLTVISRGIMDLGGDPDTLLDIKIRSGDEIGRVTTLNEMKAWLPALIIEMCALFKEKQQAAIVRAVTNAKQFIAENYQRDISLEDLAKREYLSLSYFSRAFSEVVGTSFTDYLKAVRVTHAQTLLLTTDKGVAEIAARVGYQDPNYFSRVFKKATGKSPQRYRLGE</sequence>
<dbReference type="InterPro" id="IPR020449">
    <property type="entry name" value="Tscrpt_reg_AraC-type_HTH"/>
</dbReference>
<feature type="domain" description="HTH araC/xylS-type" evidence="4">
    <location>
        <begin position="322"/>
        <end position="420"/>
    </location>
</feature>
<dbReference type="InterPro" id="IPR018060">
    <property type="entry name" value="HTH_AraC"/>
</dbReference>
<evidence type="ECO:0000313" key="5">
    <source>
        <dbReference type="EMBL" id="QDR79143.1"/>
    </source>
</evidence>
<dbReference type="InterPro" id="IPR009057">
    <property type="entry name" value="Homeodomain-like_sf"/>
</dbReference>
<gene>
    <name evidence="5" type="primary">rhaR_1</name>
    <name evidence="5" type="ORF">SPTER_04100</name>
</gene>
<dbReference type="EMBL" id="CP036259">
    <property type="protein sequence ID" value="QDR79143.1"/>
    <property type="molecule type" value="Genomic_DNA"/>
</dbReference>
<dbReference type="PANTHER" id="PTHR43280">
    <property type="entry name" value="ARAC-FAMILY TRANSCRIPTIONAL REGULATOR"/>
    <property type="match status" value="1"/>
</dbReference>
<name>A0A517DP48_9FIRM</name>
<dbReference type="SUPFAM" id="SSF46689">
    <property type="entry name" value="Homeodomain-like"/>
    <property type="match status" value="2"/>
</dbReference>
<dbReference type="OrthoDB" id="182534at2"/>
<dbReference type="AlphaFoldDB" id="A0A517DP48"/>
<proteinExistence type="predicted"/>
<dbReference type="PANTHER" id="PTHR43280:SF28">
    <property type="entry name" value="HTH-TYPE TRANSCRIPTIONAL ACTIVATOR RHAS"/>
    <property type="match status" value="1"/>
</dbReference>
<dbReference type="Gene3D" id="1.10.10.60">
    <property type="entry name" value="Homeodomain-like"/>
    <property type="match status" value="2"/>
</dbReference>